<evidence type="ECO:0000313" key="3">
    <source>
        <dbReference type="Proteomes" id="UP000308724"/>
    </source>
</evidence>
<feature type="region of interest" description="Disordered" evidence="1">
    <location>
        <begin position="1"/>
        <end position="58"/>
    </location>
</feature>
<dbReference type="InterPro" id="IPR011009">
    <property type="entry name" value="Kinase-like_dom_sf"/>
</dbReference>
<organism evidence="2 3">
    <name type="scientific">Aureobasidium pullulans</name>
    <name type="common">Black yeast</name>
    <name type="synonym">Pullularia pullulans</name>
    <dbReference type="NCBI Taxonomy" id="5580"/>
    <lineage>
        <taxon>Eukaryota</taxon>
        <taxon>Fungi</taxon>
        <taxon>Dikarya</taxon>
        <taxon>Ascomycota</taxon>
        <taxon>Pezizomycotina</taxon>
        <taxon>Dothideomycetes</taxon>
        <taxon>Dothideomycetidae</taxon>
        <taxon>Dothideales</taxon>
        <taxon>Saccotheciaceae</taxon>
        <taxon>Aureobasidium</taxon>
    </lineage>
</organism>
<accession>A0A4T0BLQ2</accession>
<feature type="region of interest" description="Disordered" evidence="1">
    <location>
        <begin position="178"/>
        <end position="204"/>
    </location>
</feature>
<feature type="compositionally biased region" description="Polar residues" evidence="1">
    <location>
        <begin position="185"/>
        <end position="204"/>
    </location>
</feature>
<dbReference type="PANTHER" id="PTHR21310:SF56">
    <property type="entry name" value="AMINOGLYCOSIDE PHOSPHOTRANSFERASE DOMAIN-CONTAINING PROTEIN"/>
    <property type="match status" value="1"/>
</dbReference>
<protein>
    <submittedName>
        <fullName evidence="2">Uncharacterized protein</fullName>
    </submittedName>
</protein>
<dbReference type="PANTHER" id="PTHR21310">
    <property type="entry name" value="AMINOGLYCOSIDE PHOSPHOTRANSFERASE-RELATED-RELATED"/>
    <property type="match status" value="1"/>
</dbReference>
<sequence length="668" mass="75867">MSLDIQPPVPHNTQSDHNSMAENDTQASIAIPDQKLPEVTAPEQEEPSLTRADTATTGGPFTNAHEPFETFQHKVQALAAEQYVVFEDVHEIEGGSPDHRIIGLTWYNPEDPAQAKTPAVLRIPDIWDGNLSEVPLKLHPEECGCGKHEANEKAAKRDSAATELQTPVPTADNLLKEEDQDKSENVSIIDSEATTEYQASESSGESTDRLRWAYDWTKQEPEYELSDEFVFLNYLPRSQKSDLPVPKVLAFNTRRDNALGLPYSIQTRFPGVSLAKAMETMSLEDKVQMAGQVAALQADMNRIVTKGSGRLMARNAKQLKQMRLNFQTHWLNLQEDIGIRGFLSGRNGIGSDRKARFENVCHSLYSLLDSHLEASFRSEISEKHTDEDCIRAYLKLKDMFEDMENMGWFTDADKSDSDGVLHHWNLQARSIMVDRTEGPSSPWRITGVIDWDLPYTLPPVLTRKPPVWLWGQSYDTELLDDYQDSFEEEFDGDHDLMYHKEVNSAPLTAEELKIKERYEEILIDKLYVEKYGDKAKEVYRDDAYGRGRWLRRIWKFNYEGLESGSYHLCRVQLLIKEWTAFKKANGIDDPTDKEKVIRVYTTSHRPPSPSPSPTIPETSDVVEVPTAVEEVRVEKPAGDETVENAAPLKKSMRNKVSDVLSSFKCRPS</sequence>
<dbReference type="Proteomes" id="UP000308724">
    <property type="component" value="Unassembled WGS sequence"/>
</dbReference>
<dbReference type="EMBL" id="QZBZ01000214">
    <property type="protein sequence ID" value="TIA32984.1"/>
    <property type="molecule type" value="Genomic_DNA"/>
</dbReference>
<proteinExistence type="predicted"/>
<gene>
    <name evidence="2" type="ORF">D6C78_07864</name>
</gene>
<name>A0A4T0BLQ2_AURPU</name>
<feature type="compositionally biased region" description="Polar residues" evidence="1">
    <location>
        <begin position="11"/>
        <end position="28"/>
    </location>
</feature>
<feature type="region of interest" description="Disordered" evidence="1">
    <location>
        <begin position="602"/>
        <end position="621"/>
    </location>
</feature>
<evidence type="ECO:0000313" key="2">
    <source>
        <dbReference type="EMBL" id="TIA32984.1"/>
    </source>
</evidence>
<dbReference type="AlphaFoldDB" id="A0A4T0BLQ2"/>
<dbReference type="SUPFAM" id="SSF56112">
    <property type="entry name" value="Protein kinase-like (PK-like)"/>
    <property type="match status" value="1"/>
</dbReference>
<reference evidence="2 3" key="1">
    <citation type="submission" date="2018-10" db="EMBL/GenBank/DDBJ databases">
        <title>Fifty Aureobasidium pullulans genomes reveal a recombining polyextremotolerant generalist.</title>
        <authorList>
            <person name="Gostincar C."/>
            <person name="Turk M."/>
            <person name="Zajc J."/>
            <person name="Gunde-Cimerman N."/>
        </authorList>
    </citation>
    <scope>NUCLEOTIDE SEQUENCE [LARGE SCALE GENOMIC DNA]</scope>
    <source>
        <strain evidence="2 3">EXF-1645</strain>
    </source>
</reference>
<comment type="caution">
    <text evidence="2">The sequence shown here is derived from an EMBL/GenBank/DDBJ whole genome shotgun (WGS) entry which is preliminary data.</text>
</comment>
<dbReference type="InterPro" id="IPR051678">
    <property type="entry name" value="AGP_Transferase"/>
</dbReference>
<evidence type="ECO:0000256" key="1">
    <source>
        <dbReference type="SAM" id="MobiDB-lite"/>
    </source>
</evidence>